<dbReference type="InterPro" id="IPR001128">
    <property type="entry name" value="Cyt_P450"/>
</dbReference>
<comment type="cofactor">
    <cofactor evidence="11">
        <name>heme</name>
        <dbReference type="ChEBI" id="CHEBI:30413"/>
    </cofactor>
</comment>
<keyword evidence="10" id="KW-0472">Membrane</keyword>
<dbReference type="InterPro" id="IPR017972">
    <property type="entry name" value="Cyt_P450_CS"/>
</dbReference>
<reference evidence="13 14" key="1">
    <citation type="submission" date="2024-01" db="EMBL/GenBank/DDBJ databases">
        <authorList>
            <person name="Waweru B."/>
        </authorList>
    </citation>
    <scope>NUCLEOTIDE SEQUENCE [LARGE SCALE GENOMIC DNA]</scope>
</reference>
<proteinExistence type="inferred from homology"/>
<accession>A0AAV1QQG3</accession>
<keyword evidence="14" id="KW-1185">Reference proteome</keyword>
<keyword evidence="7 12" id="KW-0560">Oxidoreductase</keyword>
<evidence type="ECO:0000313" key="13">
    <source>
        <dbReference type="EMBL" id="CAK7323010.1"/>
    </source>
</evidence>
<dbReference type="SUPFAM" id="SSF48264">
    <property type="entry name" value="Cytochrome P450"/>
    <property type="match status" value="1"/>
</dbReference>
<keyword evidence="9 12" id="KW-0503">Monooxygenase</keyword>
<dbReference type="PRINTS" id="PR00465">
    <property type="entry name" value="EP450IV"/>
</dbReference>
<dbReference type="GO" id="GO:0016705">
    <property type="term" value="F:oxidoreductase activity, acting on paired donors, with incorporation or reduction of molecular oxygen"/>
    <property type="evidence" value="ECO:0007669"/>
    <property type="project" value="InterPro"/>
</dbReference>
<keyword evidence="4" id="KW-0812">Transmembrane</keyword>
<dbReference type="GO" id="GO:0004497">
    <property type="term" value="F:monooxygenase activity"/>
    <property type="evidence" value="ECO:0007669"/>
    <property type="project" value="UniProtKB-KW"/>
</dbReference>
<keyword evidence="8 11" id="KW-0408">Iron</keyword>
<evidence type="ECO:0000256" key="6">
    <source>
        <dbReference type="ARBA" id="ARBA00022989"/>
    </source>
</evidence>
<evidence type="ECO:0000256" key="4">
    <source>
        <dbReference type="ARBA" id="ARBA00022692"/>
    </source>
</evidence>
<evidence type="ECO:0000256" key="2">
    <source>
        <dbReference type="ARBA" id="ARBA00010617"/>
    </source>
</evidence>
<keyword evidence="3 11" id="KW-0349">Heme</keyword>
<dbReference type="AlphaFoldDB" id="A0AAV1QQG3"/>
<evidence type="ECO:0000256" key="5">
    <source>
        <dbReference type="ARBA" id="ARBA00022723"/>
    </source>
</evidence>
<evidence type="ECO:0000256" key="11">
    <source>
        <dbReference type="PIRSR" id="PIRSR602403-1"/>
    </source>
</evidence>
<dbReference type="GO" id="GO:0016020">
    <property type="term" value="C:membrane"/>
    <property type="evidence" value="ECO:0007669"/>
    <property type="project" value="UniProtKB-SubCell"/>
</dbReference>
<dbReference type="InterPro" id="IPR050665">
    <property type="entry name" value="Cytochrome_P450_Monooxygen"/>
</dbReference>
<protein>
    <recommendedName>
        <fullName evidence="15">Cytochrome P450</fullName>
    </recommendedName>
</protein>
<evidence type="ECO:0000256" key="10">
    <source>
        <dbReference type="ARBA" id="ARBA00023136"/>
    </source>
</evidence>
<evidence type="ECO:0000256" key="12">
    <source>
        <dbReference type="RuleBase" id="RU000461"/>
    </source>
</evidence>
<evidence type="ECO:0000256" key="1">
    <source>
        <dbReference type="ARBA" id="ARBA00004167"/>
    </source>
</evidence>
<dbReference type="GO" id="GO:0020037">
    <property type="term" value="F:heme binding"/>
    <property type="evidence" value="ECO:0007669"/>
    <property type="project" value="InterPro"/>
</dbReference>
<dbReference type="InterPro" id="IPR002403">
    <property type="entry name" value="Cyt_P450_E_grp-IV"/>
</dbReference>
<gene>
    <name evidence="13" type="ORF">DCAF_LOCUS625</name>
</gene>
<dbReference type="Pfam" id="PF00067">
    <property type="entry name" value="p450"/>
    <property type="match status" value="1"/>
</dbReference>
<evidence type="ECO:0000256" key="7">
    <source>
        <dbReference type="ARBA" id="ARBA00023002"/>
    </source>
</evidence>
<comment type="similarity">
    <text evidence="2 12">Belongs to the cytochrome P450 family.</text>
</comment>
<dbReference type="PANTHER" id="PTHR24282">
    <property type="entry name" value="CYTOCHROME P450 FAMILY MEMBER"/>
    <property type="match status" value="1"/>
</dbReference>
<evidence type="ECO:0000256" key="9">
    <source>
        <dbReference type="ARBA" id="ARBA00023033"/>
    </source>
</evidence>
<evidence type="ECO:0008006" key="15">
    <source>
        <dbReference type="Google" id="ProtNLM"/>
    </source>
</evidence>
<dbReference type="InterPro" id="IPR036396">
    <property type="entry name" value="Cyt_P450_sf"/>
</dbReference>
<dbReference type="Proteomes" id="UP001314170">
    <property type="component" value="Unassembled WGS sequence"/>
</dbReference>
<comment type="subcellular location">
    <subcellularLocation>
        <location evidence="1">Membrane</location>
        <topology evidence="1">Single-pass membrane protein</topology>
    </subcellularLocation>
</comment>
<dbReference type="EMBL" id="CAWUPB010000058">
    <property type="protein sequence ID" value="CAK7323010.1"/>
    <property type="molecule type" value="Genomic_DNA"/>
</dbReference>
<keyword evidence="5 11" id="KW-0479">Metal-binding</keyword>
<feature type="binding site" description="axial binding residue" evidence="11">
    <location>
        <position position="143"/>
    </location>
    <ligand>
        <name>heme</name>
        <dbReference type="ChEBI" id="CHEBI:30413"/>
    </ligand>
    <ligandPart>
        <name>Fe</name>
        <dbReference type="ChEBI" id="CHEBI:18248"/>
    </ligandPart>
</feature>
<evidence type="ECO:0000313" key="14">
    <source>
        <dbReference type="Proteomes" id="UP001314170"/>
    </source>
</evidence>
<comment type="caution">
    <text evidence="13">The sequence shown here is derived from an EMBL/GenBank/DDBJ whole genome shotgun (WGS) entry which is preliminary data.</text>
</comment>
<dbReference type="GO" id="GO:0005506">
    <property type="term" value="F:iron ion binding"/>
    <property type="evidence" value="ECO:0007669"/>
    <property type="project" value="InterPro"/>
</dbReference>
<dbReference type="PANTHER" id="PTHR24282:SF135">
    <property type="entry name" value="CYTOCHROME P450 709B2"/>
    <property type="match status" value="1"/>
</dbReference>
<sequence>MASWSLGLPSSPSSLAVTVLYTPMIDLLKGIREEVLRECRMGIPEADVLTKLKEVNMVLLETLRLYGAVMDMDREAAKDRKLGNLMISKGVRVTIQFVKIHRSKEYWGDDANEFNPLRFKNGVSQAAKHLNAFIAFGFGLRGCIGQNLAMLEMKMVLSLLLQQFSFSLSLEYKHAPANHLNLQPQYGVPVIVKPFLLSK</sequence>
<organism evidence="13 14">
    <name type="scientific">Dovyalis caffra</name>
    <dbReference type="NCBI Taxonomy" id="77055"/>
    <lineage>
        <taxon>Eukaryota</taxon>
        <taxon>Viridiplantae</taxon>
        <taxon>Streptophyta</taxon>
        <taxon>Embryophyta</taxon>
        <taxon>Tracheophyta</taxon>
        <taxon>Spermatophyta</taxon>
        <taxon>Magnoliopsida</taxon>
        <taxon>eudicotyledons</taxon>
        <taxon>Gunneridae</taxon>
        <taxon>Pentapetalae</taxon>
        <taxon>rosids</taxon>
        <taxon>fabids</taxon>
        <taxon>Malpighiales</taxon>
        <taxon>Salicaceae</taxon>
        <taxon>Flacourtieae</taxon>
        <taxon>Dovyalis</taxon>
    </lineage>
</organism>
<dbReference type="PRINTS" id="PR00385">
    <property type="entry name" value="P450"/>
</dbReference>
<evidence type="ECO:0000256" key="3">
    <source>
        <dbReference type="ARBA" id="ARBA00022617"/>
    </source>
</evidence>
<dbReference type="PROSITE" id="PS00086">
    <property type="entry name" value="CYTOCHROME_P450"/>
    <property type="match status" value="1"/>
</dbReference>
<dbReference type="Gene3D" id="1.10.630.10">
    <property type="entry name" value="Cytochrome P450"/>
    <property type="match status" value="1"/>
</dbReference>
<evidence type="ECO:0000256" key="8">
    <source>
        <dbReference type="ARBA" id="ARBA00023004"/>
    </source>
</evidence>
<name>A0AAV1QQG3_9ROSI</name>
<keyword evidence="6" id="KW-1133">Transmembrane helix</keyword>